<proteinExistence type="predicted"/>
<evidence type="ECO:0000313" key="1">
    <source>
        <dbReference type="EMBL" id="TFK31942.1"/>
    </source>
</evidence>
<protein>
    <submittedName>
        <fullName evidence="1">Uncharacterized protein</fullName>
    </submittedName>
</protein>
<dbReference type="AlphaFoldDB" id="A0A5C3LGX5"/>
<accession>A0A5C3LGX5</accession>
<evidence type="ECO:0000313" key="2">
    <source>
        <dbReference type="Proteomes" id="UP000308652"/>
    </source>
</evidence>
<dbReference type="EMBL" id="ML213694">
    <property type="protein sequence ID" value="TFK31942.1"/>
    <property type="molecule type" value="Genomic_DNA"/>
</dbReference>
<dbReference type="Proteomes" id="UP000308652">
    <property type="component" value="Unassembled WGS sequence"/>
</dbReference>
<keyword evidence="2" id="KW-1185">Reference proteome</keyword>
<organism evidence="1 2">
    <name type="scientific">Crucibulum laeve</name>
    <dbReference type="NCBI Taxonomy" id="68775"/>
    <lineage>
        <taxon>Eukaryota</taxon>
        <taxon>Fungi</taxon>
        <taxon>Dikarya</taxon>
        <taxon>Basidiomycota</taxon>
        <taxon>Agaricomycotina</taxon>
        <taxon>Agaricomycetes</taxon>
        <taxon>Agaricomycetidae</taxon>
        <taxon>Agaricales</taxon>
        <taxon>Agaricineae</taxon>
        <taxon>Nidulariaceae</taxon>
        <taxon>Crucibulum</taxon>
    </lineage>
</organism>
<name>A0A5C3LGX5_9AGAR</name>
<gene>
    <name evidence="1" type="ORF">BDQ12DRAFT_693243</name>
</gene>
<sequence length="58" mass="6170">MLVTTQLSPFAVRKEGGPSFPTLLFCPSKLSNLAICSARINLNNTPSATSTESPVTLF</sequence>
<reference evidence="1 2" key="1">
    <citation type="journal article" date="2019" name="Nat. Ecol. Evol.">
        <title>Megaphylogeny resolves global patterns of mushroom evolution.</title>
        <authorList>
            <person name="Varga T."/>
            <person name="Krizsan K."/>
            <person name="Foldi C."/>
            <person name="Dima B."/>
            <person name="Sanchez-Garcia M."/>
            <person name="Sanchez-Ramirez S."/>
            <person name="Szollosi G.J."/>
            <person name="Szarkandi J.G."/>
            <person name="Papp V."/>
            <person name="Albert L."/>
            <person name="Andreopoulos W."/>
            <person name="Angelini C."/>
            <person name="Antonin V."/>
            <person name="Barry K.W."/>
            <person name="Bougher N.L."/>
            <person name="Buchanan P."/>
            <person name="Buyck B."/>
            <person name="Bense V."/>
            <person name="Catcheside P."/>
            <person name="Chovatia M."/>
            <person name="Cooper J."/>
            <person name="Damon W."/>
            <person name="Desjardin D."/>
            <person name="Finy P."/>
            <person name="Geml J."/>
            <person name="Haridas S."/>
            <person name="Hughes K."/>
            <person name="Justo A."/>
            <person name="Karasinski D."/>
            <person name="Kautmanova I."/>
            <person name="Kiss B."/>
            <person name="Kocsube S."/>
            <person name="Kotiranta H."/>
            <person name="LaButti K.M."/>
            <person name="Lechner B.E."/>
            <person name="Liimatainen K."/>
            <person name="Lipzen A."/>
            <person name="Lukacs Z."/>
            <person name="Mihaltcheva S."/>
            <person name="Morgado L.N."/>
            <person name="Niskanen T."/>
            <person name="Noordeloos M.E."/>
            <person name="Ohm R.A."/>
            <person name="Ortiz-Santana B."/>
            <person name="Ovrebo C."/>
            <person name="Racz N."/>
            <person name="Riley R."/>
            <person name="Savchenko A."/>
            <person name="Shiryaev A."/>
            <person name="Soop K."/>
            <person name="Spirin V."/>
            <person name="Szebenyi C."/>
            <person name="Tomsovsky M."/>
            <person name="Tulloss R.E."/>
            <person name="Uehling J."/>
            <person name="Grigoriev I.V."/>
            <person name="Vagvolgyi C."/>
            <person name="Papp T."/>
            <person name="Martin F.M."/>
            <person name="Miettinen O."/>
            <person name="Hibbett D.S."/>
            <person name="Nagy L.G."/>
        </authorList>
    </citation>
    <scope>NUCLEOTIDE SEQUENCE [LARGE SCALE GENOMIC DNA]</scope>
    <source>
        <strain evidence="1 2">CBS 166.37</strain>
    </source>
</reference>